<dbReference type="Pfam" id="PF11026">
    <property type="entry name" value="DUF2721"/>
    <property type="match status" value="1"/>
</dbReference>
<keyword evidence="1" id="KW-1133">Transmembrane helix</keyword>
<proteinExistence type="predicted"/>
<reference evidence="2" key="1">
    <citation type="submission" date="2020-07" db="EMBL/GenBank/DDBJ databases">
        <title>Huge and variable diversity of episymbiotic CPR bacteria and DPANN archaea in groundwater ecosystems.</title>
        <authorList>
            <person name="He C.Y."/>
            <person name="Keren R."/>
            <person name="Whittaker M."/>
            <person name="Farag I.F."/>
            <person name="Doudna J."/>
            <person name="Cate J.H.D."/>
            <person name="Banfield J.F."/>
        </authorList>
    </citation>
    <scope>NUCLEOTIDE SEQUENCE</scope>
    <source>
        <strain evidence="2">NC_groundwater_1370_Ag_S-0.2um_69_93</strain>
    </source>
</reference>
<evidence type="ECO:0000313" key="2">
    <source>
        <dbReference type="EMBL" id="MBI4251140.1"/>
    </source>
</evidence>
<keyword evidence="1" id="KW-0472">Membrane</keyword>
<sequence>MTGAQLVAALLSPVIFISAAGLLALSINTRMMGIITRLRGLHWERHQKERQGEHAEARVL</sequence>
<protein>
    <submittedName>
        <fullName evidence="2">DUF2721 domain-containing protein</fullName>
    </submittedName>
</protein>
<dbReference type="Proteomes" id="UP000752292">
    <property type="component" value="Unassembled WGS sequence"/>
</dbReference>
<organism evidence="2 3">
    <name type="scientific">Tectimicrobiota bacterium</name>
    <dbReference type="NCBI Taxonomy" id="2528274"/>
    <lineage>
        <taxon>Bacteria</taxon>
        <taxon>Pseudomonadati</taxon>
        <taxon>Nitrospinota/Tectimicrobiota group</taxon>
        <taxon>Candidatus Tectimicrobiota</taxon>
    </lineage>
</organism>
<accession>A0A933E926</accession>
<dbReference type="EMBL" id="JACQRX010000074">
    <property type="protein sequence ID" value="MBI4251140.1"/>
    <property type="molecule type" value="Genomic_DNA"/>
</dbReference>
<name>A0A933E926_UNCTE</name>
<feature type="transmembrane region" description="Helical" evidence="1">
    <location>
        <begin position="6"/>
        <end position="27"/>
    </location>
</feature>
<evidence type="ECO:0000256" key="1">
    <source>
        <dbReference type="SAM" id="Phobius"/>
    </source>
</evidence>
<dbReference type="AlphaFoldDB" id="A0A933E926"/>
<gene>
    <name evidence="2" type="ORF">HY618_01665</name>
</gene>
<dbReference type="InterPro" id="IPR021279">
    <property type="entry name" value="DUF2721"/>
</dbReference>
<feature type="non-terminal residue" evidence="2">
    <location>
        <position position="60"/>
    </location>
</feature>
<keyword evidence="1" id="KW-0812">Transmembrane</keyword>
<evidence type="ECO:0000313" key="3">
    <source>
        <dbReference type="Proteomes" id="UP000752292"/>
    </source>
</evidence>
<comment type="caution">
    <text evidence="2">The sequence shown here is derived from an EMBL/GenBank/DDBJ whole genome shotgun (WGS) entry which is preliminary data.</text>
</comment>